<dbReference type="EMBL" id="JACSQN010000011">
    <property type="protein sequence ID" value="MBD7985499.1"/>
    <property type="molecule type" value="Genomic_DNA"/>
</dbReference>
<organism evidence="5 6">
    <name type="scientific">Sporosarcina quadrami</name>
    <dbReference type="NCBI Taxonomy" id="2762234"/>
    <lineage>
        <taxon>Bacteria</taxon>
        <taxon>Bacillati</taxon>
        <taxon>Bacillota</taxon>
        <taxon>Bacilli</taxon>
        <taxon>Bacillales</taxon>
        <taxon>Caryophanaceae</taxon>
        <taxon>Sporosarcina</taxon>
    </lineage>
</organism>
<dbReference type="PANTHER" id="PTHR43046">
    <property type="entry name" value="GDP-MANNOSE MANNOSYL HYDROLASE"/>
    <property type="match status" value="1"/>
</dbReference>
<evidence type="ECO:0000256" key="1">
    <source>
        <dbReference type="ARBA" id="ARBA00001946"/>
    </source>
</evidence>
<accession>A0ABR8UD68</accession>
<dbReference type="GO" id="GO:0016787">
    <property type="term" value="F:hydrolase activity"/>
    <property type="evidence" value="ECO:0007669"/>
    <property type="project" value="UniProtKB-KW"/>
</dbReference>
<reference evidence="5 6" key="1">
    <citation type="submission" date="2020-08" db="EMBL/GenBank/DDBJ databases">
        <title>A Genomic Blueprint of the Chicken Gut Microbiome.</title>
        <authorList>
            <person name="Gilroy R."/>
            <person name="Ravi A."/>
            <person name="Getino M."/>
            <person name="Pursley I."/>
            <person name="Horton D.L."/>
            <person name="Alikhan N.-F."/>
            <person name="Baker D."/>
            <person name="Gharbi K."/>
            <person name="Hall N."/>
            <person name="Watson M."/>
            <person name="Adriaenssens E.M."/>
            <person name="Foster-Nyarko E."/>
            <person name="Jarju S."/>
            <person name="Secka A."/>
            <person name="Antonio M."/>
            <person name="Oren A."/>
            <person name="Chaudhuri R."/>
            <person name="La Ragione R.M."/>
            <person name="Hildebrand F."/>
            <person name="Pallen M.J."/>
        </authorList>
    </citation>
    <scope>NUCLEOTIDE SEQUENCE [LARGE SCALE GENOMIC DNA]</scope>
    <source>
        <strain evidence="5 6">Sa2YVA2</strain>
    </source>
</reference>
<dbReference type="CDD" id="cd02883">
    <property type="entry name" value="NUDIX_Hydrolase"/>
    <property type="match status" value="1"/>
</dbReference>
<dbReference type="InterPro" id="IPR020476">
    <property type="entry name" value="Nudix_hydrolase"/>
</dbReference>
<dbReference type="Gene3D" id="3.90.79.10">
    <property type="entry name" value="Nucleoside Triphosphate Pyrophosphohydrolase"/>
    <property type="match status" value="1"/>
</dbReference>
<proteinExistence type="inferred from homology"/>
<evidence type="ECO:0000256" key="2">
    <source>
        <dbReference type="ARBA" id="ARBA00022801"/>
    </source>
</evidence>
<dbReference type="InterPro" id="IPR020084">
    <property type="entry name" value="NUDIX_hydrolase_CS"/>
</dbReference>
<dbReference type="PANTHER" id="PTHR43046:SF2">
    <property type="entry name" value="8-OXO-DGTP DIPHOSPHATASE-RELATED"/>
    <property type="match status" value="1"/>
</dbReference>
<evidence type="ECO:0000313" key="6">
    <source>
        <dbReference type="Proteomes" id="UP000626786"/>
    </source>
</evidence>
<evidence type="ECO:0000259" key="4">
    <source>
        <dbReference type="PROSITE" id="PS51462"/>
    </source>
</evidence>
<feature type="domain" description="Nudix hydrolase" evidence="4">
    <location>
        <begin position="2"/>
        <end position="127"/>
    </location>
</feature>
<dbReference type="PRINTS" id="PR00502">
    <property type="entry name" value="NUDIXFAMILY"/>
</dbReference>
<comment type="similarity">
    <text evidence="3">Belongs to the Nudix hydrolase family.</text>
</comment>
<dbReference type="InterPro" id="IPR000086">
    <property type="entry name" value="NUDIX_hydrolase_dom"/>
</dbReference>
<dbReference type="PROSITE" id="PS00893">
    <property type="entry name" value="NUDIX_BOX"/>
    <property type="match status" value="1"/>
</dbReference>
<dbReference type="RefSeq" id="WP_191695317.1">
    <property type="nucleotide sequence ID" value="NZ_JACSQN010000011.1"/>
</dbReference>
<sequence length="130" mass="14684">MERWSGSAGICINEKMEILMVKSFDSQGWAVPSGGIEEGETPEECCVREVKEETGYDVKVIEQINVKRTIIKGIQVTTYYFRVEKIGGSSGINDPDKIIVEADWKSLSELKTIDHAYPEDLELLLEQLEQ</sequence>
<dbReference type="Pfam" id="PF00293">
    <property type="entry name" value="NUDIX"/>
    <property type="match status" value="1"/>
</dbReference>
<dbReference type="InterPro" id="IPR015797">
    <property type="entry name" value="NUDIX_hydrolase-like_dom_sf"/>
</dbReference>
<comment type="caution">
    <text evidence="5">The sequence shown here is derived from an EMBL/GenBank/DDBJ whole genome shotgun (WGS) entry which is preliminary data.</text>
</comment>
<keyword evidence="2 3" id="KW-0378">Hydrolase</keyword>
<protein>
    <submittedName>
        <fullName evidence="5">NUDIX hydrolase</fullName>
    </submittedName>
</protein>
<dbReference type="SUPFAM" id="SSF55811">
    <property type="entry name" value="Nudix"/>
    <property type="match status" value="1"/>
</dbReference>
<dbReference type="PROSITE" id="PS51462">
    <property type="entry name" value="NUDIX"/>
    <property type="match status" value="1"/>
</dbReference>
<keyword evidence="6" id="KW-1185">Reference proteome</keyword>
<evidence type="ECO:0000256" key="3">
    <source>
        <dbReference type="RuleBase" id="RU003476"/>
    </source>
</evidence>
<comment type="cofactor">
    <cofactor evidence="1">
        <name>Mg(2+)</name>
        <dbReference type="ChEBI" id="CHEBI:18420"/>
    </cofactor>
</comment>
<dbReference type="Proteomes" id="UP000626786">
    <property type="component" value="Unassembled WGS sequence"/>
</dbReference>
<evidence type="ECO:0000313" key="5">
    <source>
        <dbReference type="EMBL" id="MBD7985499.1"/>
    </source>
</evidence>
<gene>
    <name evidence="5" type="ORF">H9649_12940</name>
</gene>
<name>A0ABR8UD68_9BACL</name>